<protein>
    <submittedName>
        <fullName evidence="2">Uncharacterized protein</fullName>
    </submittedName>
</protein>
<name>A0A4S4M814_9AGAM</name>
<feature type="region of interest" description="Disordered" evidence="1">
    <location>
        <begin position="216"/>
        <end position="240"/>
    </location>
</feature>
<feature type="compositionally biased region" description="Basic and acidic residues" evidence="1">
    <location>
        <begin position="31"/>
        <end position="41"/>
    </location>
</feature>
<dbReference type="Proteomes" id="UP000310158">
    <property type="component" value="Unassembled WGS sequence"/>
</dbReference>
<gene>
    <name evidence="2" type="ORF">EW146_g105</name>
</gene>
<proteinExistence type="predicted"/>
<dbReference type="AlphaFoldDB" id="A0A4S4M814"/>
<keyword evidence="3" id="KW-1185">Reference proteome</keyword>
<dbReference type="OrthoDB" id="10672056at2759"/>
<comment type="caution">
    <text evidence="2">The sequence shown here is derived from an EMBL/GenBank/DDBJ whole genome shotgun (WGS) entry which is preliminary data.</text>
</comment>
<reference evidence="2 3" key="1">
    <citation type="submission" date="2019-02" db="EMBL/GenBank/DDBJ databases">
        <title>Genome sequencing of the rare red list fungi Bondarzewia mesenterica.</title>
        <authorList>
            <person name="Buettner E."/>
            <person name="Kellner H."/>
        </authorList>
    </citation>
    <scope>NUCLEOTIDE SEQUENCE [LARGE SCALE GENOMIC DNA]</scope>
    <source>
        <strain evidence="2 3">DSM 108281</strain>
    </source>
</reference>
<organism evidence="2 3">
    <name type="scientific">Bondarzewia mesenterica</name>
    <dbReference type="NCBI Taxonomy" id="1095465"/>
    <lineage>
        <taxon>Eukaryota</taxon>
        <taxon>Fungi</taxon>
        <taxon>Dikarya</taxon>
        <taxon>Basidiomycota</taxon>
        <taxon>Agaricomycotina</taxon>
        <taxon>Agaricomycetes</taxon>
        <taxon>Russulales</taxon>
        <taxon>Bondarzewiaceae</taxon>
        <taxon>Bondarzewia</taxon>
    </lineage>
</organism>
<evidence type="ECO:0000313" key="2">
    <source>
        <dbReference type="EMBL" id="THH21462.1"/>
    </source>
</evidence>
<feature type="compositionally biased region" description="Basic and acidic residues" evidence="1">
    <location>
        <begin position="1"/>
        <end position="12"/>
    </location>
</feature>
<evidence type="ECO:0000256" key="1">
    <source>
        <dbReference type="SAM" id="MobiDB-lite"/>
    </source>
</evidence>
<sequence length="240" mass="26324">MSCSKKLEASRDKPRRFPGFRLAFRSARTTRPADRPSDSHPEAPSAVQCNVSLPPPPSLASLPSSDPAASVVMSPEVQEPPWPLPRSSENLPALLGVAINGVPFNPNRTGVTFFLFSVSHALAELISKSQIPCLDALLKLPNFPGTPEDASRLLAVVRKIRDERMARSHRAQVVLKHMLIQTELWEEELERAEAEWTQVIASLGVVRAAIRRRGMPITMPPEPESGTESIAELEQGEESS</sequence>
<dbReference type="EMBL" id="SGPL01000002">
    <property type="protein sequence ID" value="THH21462.1"/>
    <property type="molecule type" value="Genomic_DNA"/>
</dbReference>
<evidence type="ECO:0000313" key="3">
    <source>
        <dbReference type="Proteomes" id="UP000310158"/>
    </source>
</evidence>
<accession>A0A4S4M814</accession>
<feature type="compositionally biased region" description="Low complexity" evidence="1">
    <location>
        <begin position="59"/>
        <end position="72"/>
    </location>
</feature>
<feature type="region of interest" description="Disordered" evidence="1">
    <location>
        <begin position="1"/>
        <end position="83"/>
    </location>
</feature>